<evidence type="ECO:0000256" key="1">
    <source>
        <dbReference type="ARBA" id="ARBA00001255"/>
    </source>
</evidence>
<dbReference type="SUPFAM" id="SSF51445">
    <property type="entry name" value="(Trans)glycosidases"/>
    <property type="match status" value="1"/>
</dbReference>
<evidence type="ECO:0000313" key="11">
    <source>
        <dbReference type="EMBL" id="WOD42807.1"/>
    </source>
</evidence>
<sequence>MKSIYLFLVVCFLSASSIYAQKFENLALTPPMGWNSWNTFECEGVNETVIREMADAMVEKGLKDVGYEYIVIDDCWQIGRDDNGYIIVDKEKFPSGIKVLADYVHSKGLKFGIYSDAGTMTCARRPGSKGFEYKDAETYAKWGVDYLKYDWCFTEGQDAKTSYKLMRDALYKAGRPIVFSMCEWGENKPWEWAENVGHLWRTTLDIDMNGRYDGNVNGNLFGWSDLVDMQVGLEKYAGPGHWNDPDMLAVGNGDMPINEARAHFSMWAMLAAPLMAGNDLRNMSFSDQEILTNKELIAINQDVLGKQGFKVVDLGNFEVWQKPLSNGDMAICLFNREIKNTKYQVNWNQMNIKDFSGAYTIKNLWQNKVIGTTDTNFLIEVPARDVVVFRLTK</sequence>
<keyword evidence="12" id="KW-1185">Reference proteome</keyword>
<dbReference type="InterPro" id="IPR041233">
    <property type="entry name" value="Melibiase_C"/>
</dbReference>
<keyword evidence="4 9" id="KW-0732">Signal</keyword>
<evidence type="ECO:0000256" key="7">
    <source>
        <dbReference type="ARBA" id="ARBA00023295"/>
    </source>
</evidence>
<evidence type="ECO:0000256" key="6">
    <source>
        <dbReference type="ARBA" id="ARBA00023157"/>
    </source>
</evidence>
<dbReference type="Pfam" id="PF17801">
    <property type="entry name" value="Melibiase_C"/>
    <property type="match status" value="1"/>
</dbReference>
<dbReference type="KEGG" id="hws:RNZ46_12490"/>
<evidence type="ECO:0000256" key="3">
    <source>
        <dbReference type="ARBA" id="ARBA00012755"/>
    </source>
</evidence>
<feature type="chain" id="PRO_5041729795" description="Alpha-galactosidase" evidence="9">
    <location>
        <begin position="21"/>
        <end position="393"/>
    </location>
</feature>
<dbReference type="AlphaFoldDB" id="A0AA97EKA9"/>
<dbReference type="SUPFAM" id="SSF51011">
    <property type="entry name" value="Glycosyl hydrolase domain"/>
    <property type="match status" value="1"/>
</dbReference>
<evidence type="ECO:0000256" key="5">
    <source>
        <dbReference type="ARBA" id="ARBA00022801"/>
    </source>
</evidence>
<dbReference type="EC" id="3.2.1.22" evidence="3 8"/>
<evidence type="ECO:0000256" key="4">
    <source>
        <dbReference type="ARBA" id="ARBA00022729"/>
    </source>
</evidence>
<feature type="domain" description="Alpha galactosidase C-terminal" evidence="10">
    <location>
        <begin position="315"/>
        <end position="391"/>
    </location>
</feature>
<dbReference type="RefSeq" id="WP_316982498.1">
    <property type="nucleotide sequence ID" value="NZ_CP136521.1"/>
</dbReference>
<evidence type="ECO:0000313" key="12">
    <source>
        <dbReference type="Proteomes" id="UP001302486"/>
    </source>
</evidence>
<dbReference type="PANTHER" id="PTHR11452:SF75">
    <property type="entry name" value="ALPHA-GALACTOSIDASE MEL1"/>
    <property type="match status" value="1"/>
</dbReference>
<evidence type="ECO:0000256" key="2">
    <source>
        <dbReference type="ARBA" id="ARBA00009743"/>
    </source>
</evidence>
<dbReference type="Pfam" id="PF16499">
    <property type="entry name" value="Melibiase_2"/>
    <property type="match status" value="1"/>
</dbReference>
<dbReference type="PANTHER" id="PTHR11452">
    <property type="entry name" value="ALPHA-GALACTOSIDASE/ALPHA-N-ACETYLGALACTOSAMINIDASE"/>
    <property type="match status" value="1"/>
</dbReference>
<evidence type="ECO:0000259" key="10">
    <source>
        <dbReference type="Pfam" id="PF17801"/>
    </source>
</evidence>
<dbReference type="EMBL" id="CP136521">
    <property type="protein sequence ID" value="WOD42807.1"/>
    <property type="molecule type" value="Genomic_DNA"/>
</dbReference>
<dbReference type="GO" id="GO:0004557">
    <property type="term" value="F:alpha-galactosidase activity"/>
    <property type="evidence" value="ECO:0007669"/>
    <property type="project" value="UniProtKB-EC"/>
</dbReference>
<keyword evidence="5 8" id="KW-0378">Hydrolase</keyword>
<dbReference type="InterPro" id="IPR013780">
    <property type="entry name" value="Glyco_hydro_b"/>
</dbReference>
<dbReference type="PRINTS" id="PR00740">
    <property type="entry name" value="GLHYDRLASE27"/>
</dbReference>
<keyword evidence="7 8" id="KW-0326">Glycosidase</keyword>
<dbReference type="Proteomes" id="UP001302486">
    <property type="component" value="Chromosome"/>
</dbReference>
<evidence type="ECO:0000256" key="8">
    <source>
        <dbReference type="RuleBase" id="RU361168"/>
    </source>
</evidence>
<reference evidence="12" key="1">
    <citation type="submission" date="2024-06" db="EMBL/GenBank/DDBJ databases">
        <title>Hwangdonia haimaensis gen. nov., sp. nov., a member of the family Flavobacteriaceae isolated from the haima cold seep.</title>
        <authorList>
            <person name="Li J."/>
        </authorList>
    </citation>
    <scope>NUCLEOTIDE SEQUENCE [LARGE SCALE GENOMIC DNA]</scope>
    <source>
        <strain evidence="12">SCSIO 19198</strain>
    </source>
</reference>
<dbReference type="GO" id="GO:0016052">
    <property type="term" value="P:carbohydrate catabolic process"/>
    <property type="evidence" value="ECO:0007669"/>
    <property type="project" value="UniProtKB-ARBA"/>
</dbReference>
<protein>
    <recommendedName>
        <fullName evidence="3 8">Alpha-galactosidase</fullName>
        <ecNumber evidence="3 8">3.2.1.22</ecNumber>
    </recommendedName>
    <alternativeName>
        <fullName evidence="8">Melibiase</fullName>
    </alternativeName>
</protein>
<organism evidence="11 12">
    <name type="scientific">Hwangdonia lutea</name>
    <dbReference type="NCBI Taxonomy" id="3075823"/>
    <lineage>
        <taxon>Bacteria</taxon>
        <taxon>Pseudomonadati</taxon>
        <taxon>Bacteroidota</taxon>
        <taxon>Flavobacteriia</taxon>
        <taxon>Flavobacteriales</taxon>
        <taxon>Flavobacteriaceae</taxon>
        <taxon>Hwangdonia</taxon>
    </lineage>
</organism>
<comment type="similarity">
    <text evidence="2 8">Belongs to the glycosyl hydrolase 27 family.</text>
</comment>
<dbReference type="InterPro" id="IPR002241">
    <property type="entry name" value="Glyco_hydro_27"/>
</dbReference>
<proteinExistence type="inferred from homology"/>
<comment type="catalytic activity">
    <reaction evidence="1 8">
        <text>Hydrolysis of terminal, non-reducing alpha-D-galactose residues in alpha-D-galactosides, including galactose oligosaccharides, galactomannans and galactolipids.</text>
        <dbReference type="EC" id="3.2.1.22"/>
    </reaction>
</comment>
<dbReference type="PROSITE" id="PS00512">
    <property type="entry name" value="ALPHA_GALACTOSIDASE"/>
    <property type="match status" value="1"/>
</dbReference>
<evidence type="ECO:0000256" key="9">
    <source>
        <dbReference type="SAM" id="SignalP"/>
    </source>
</evidence>
<dbReference type="InterPro" id="IPR017853">
    <property type="entry name" value="GH"/>
</dbReference>
<gene>
    <name evidence="11" type="ORF">RNZ46_12490</name>
</gene>
<dbReference type="Gene3D" id="2.60.40.1180">
    <property type="entry name" value="Golgi alpha-mannosidase II"/>
    <property type="match status" value="1"/>
</dbReference>
<dbReference type="InterPro" id="IPR013785">
    <property type="entry name" value="Aldolase_TIM"/>
</dbReference>
<feature type="signal peptide" evidence="9">
    <location>
        <begin position="1"/>
        <end position="20"/>
    </location>
</feature>
<dbReference type="CDD" id="cd14792">
    <property type="entry name" value="GH27"/>
    <property type="match status" value="1"/>
</dbReference>
<keyword evidence="6 8" id="KW-1015">Disulfide bond</keyword>
<name>A0AA97EKA9_9FLAO</name>
<dbReference type="FunFam" id="3.20.20.70:FF:000202">
    <property type="entry name" value="Alpha-galactosidase"/>
    <property type="match status" value="1"/>
</dbReference>
<dbReference type="InterPro" id="IPR000111">
    <property type="entry name" value="Glyco_hydro_27/36_CS"/>
</dbReference>
<dbReference type="Gene3D" id="3.20.20.70">
    <property type="entry name" value="Aldolase class I"/>
    <property type="match status" value="1"/>
</dbReference>
<accession>A0AA97EKA9</accession>